<keyword evidence="5" id="KW-0378">Hydrolase</keyword>
<dbReference type="PANTHER" id="PTHR32481:SF0">
    <property type="entry name" value="AMINOPEPTIDASE YPDE-RELATED"/>
    <property type="match status" value="1"/>
</dbReference>
<comment type="caution">
    <text evidence="7">The sequence shown here is derived from an EMBL/GenBank/DDBJ whole genome shotgun (WGS) entry which is preliminary data.</text>
</comment>
<dbReference type="Proteomes" id="UP001236663">
    <property type="component" value="Unassembled WGS sequence"/>
</dbReference>
<gene>
    <name evidence="7" type="ORF">QWZ15_10230</name>
</gene>
<dbReference type="PANTHER" id="PTHR32481">
    <property type="entry name" value="AMINOPEPTIDASE"/>
    <property type="match status" value="1"/>
</dbReference>
<evidence type="ECO:0000256" key="5">
    <source>
        <dbReference type="ARBA" id="ARBA00022801"/>
    </source>
</evidence>
<dbReference type="Gene3D" id="2.40.30.40">
    <property type="entry name" value="Peptidase M42, domain 2"/>
    <property type="match status" value="1"/>
</dbReference>
<comment type="similarity">
    <text evidence="1 6">Belongs to the peptidase M42 family.</text>
</comment>
<proteinExistence type="inferred from homology"/>
<evidence type="ECO:0000256" key="2">
    <source>
        <dbReference type="ARBA" id="ARBA00022438"/>
    </source>
</evidence>
<evidence type="ECO:0000313" key="7">
    <source>
        <dbReference type="EMBL" id="MDN3688208.1"/>
    </source>
</evidence>
<dbReference type="SUPFAM" id="SSF101821">
    <property type="entry name" value="Aminopeptidase/glucanase lid domain"/>
    <property type="match status" value="1"/>
</dbReference>
<evidence type="ECO:0000256" key="4">
    <source>
        <dbReference type="ARBA" id="ARBA00022723"/>
    </source>
</evidence>
<keyword evidence="2" id="KW-0031">Aminopeptidase</keyword>
<dbReference type="EMBL" id="JAUFQS010000008">
    <property type="protein sequence ID" value="MDN3688208.1"/>
    <property type="molecule type" value="Genomic_DNA"/>
</dbReference>
<dbReference type="InterPro" id="IPR051464">
    <property type="entry name" value="Peptidase_M42_aminopept"/>
</dbReference>
<organism evidence="7 8">
    <name type="scientific">Cyclobacterium jeungdonense</name>
    <dbReference type="NCBI Taxonomy" id="708087"/>
    <lineage>
        <taxon>Bacteria</taxon>
        <taxon>Pseudomonadati</taxon>
        <taxon>Bacteroidota</taxon>
        <taxon>Cytophagia</taxon>
        <taxon>Cytophagales</taxon>
        <taxon>Cyclobacteriaceae</taxon>
        <taxon>Cyclobacterium</taxon>
    </lineage>
</organism>
<evidence type="ECO:0000256" key="3">
    <source>
        <dbReference type="ARBA" id="ARBA00022670"/>
    </source>
</evidence>
<dbReference type="RefSeq" id="WP_163387107.1">
    <property type="nucleotide sequence ID" value="NZ_JAUFQS010000008.1"/>
</dbReference>
<dbReference type="InterPro" id="IPR023367">
    <property type="entry name" value="Peptidase_M42_dom2"/>
</dbReference>
<name>A0ABT8C5Z7_9BACT</name>
<reference evidence="8" key="1">
    <citation type="journal article" date="2019" name="Int. J. Syst. Evol. Microbiol.">
        <title>The Global Catalogue of Microorganisms (GCM) 10K type strain sequencing project: providing services to taxonomists for standard genome sequencing and annotation.</title>
        <authorList>
            <consortium name="The Broad Institute Genomics Platform"/>
            <consortium name="The Broad Institute Genome Sequencing Center for Infectious Disease"/>
            <person name="Wu L."/>
            <person name="Ma J."/>
        </authorList>
    </citation>
    <scope>NUCLEOTIDE SEQUENCE [LARGE SCALE GENOMIC DNA]</scope>
    <source>
        <strain evidence="8">CECT 7706</strain>
    </source>
</reference>
<dbReference type="Pfam" id="PF05343">
    <property type="entry name" value="Peptidase_M42"/>
    <property type="match status" value="1"/>
</dbReference>
<keyword evidence="4" id="KW-0479">Metal-binding</keyword>
<dbReference type="PIRSF" id="PIRSF001123">
    <property type="entry name" value="PepA_GA"/>
    <property type="match status" value="1"/>
</dbReference>
<evidence type="ECO:0000313" key="8">
    <source>
        <dbReference type="Proteomes" id="UP001236663"/>
    </source>
</evidence>
<sequence length="349" mass="38645">MINVNLLKQICELPGAPGFEKRIRDFVFQHAKGLVDEIDIDNLGNVIAIKRGKRNPDNKRVMVAAHMDEIGFIVTHIDENGFLRFHPLGGFDPKTLTAQRVIIHGKKDLIGVMGSKPIHVMTQEEKTKLPKLTDYFIDLGMEKSEVEQWVQVGDPITRERELVEMGNCVNCKSIDNRIAVFILLETLRELETPAFDVYATFTVQEEVGLRGAQVSAHQIDPDFGIALDTTIAFDLPGADAHEKITELGKGTAIKIMDSSAICDYRMVNFMKETASKNNITYQTEILTAGGTDTAGVQRMGKQGAIAGAISIPTRHLHQVIEMANKADVAASIQLLKACLEGMDTFDWKP</sequence>
<evidence type="ECO:0000256" key="1">
    <source>
        <dbReference type="ARBA" id="ARBA00006272"/>
    </source>
</evidence>
<evidence type="ECO:0000256" key="6">
    <source>
        <dbReference type="PIRNR" id="PIRNR001123"/>
    </source>
</evidence>
<dbReference type="InterPro" id="IPR008007">
    <property type="entry name" value="Peptidase_M42"/>
</dbReference>
<protein>
    <submittedName>
        <fullName evidence="7">M42 family metallopeptidase</fullName>
    </submittedName>
</protein>
<dbReference type="CDD" id="cd05656">
    <property type="entry name" value="M42_Frv"/>
    <property type="match status" value="1"/>
</dbReference>
<keyword evidence="3" id="KW-0645">Protease</keyword>
<keyword evidence="8" id="KW-1185">Reference proteome</keyword>
<dbReference type="Gene3D" id="3.40.630.10">
    <property type="entry name" value="Zn peptidases"/>
    <property type="match status" value="1"/>
</dbReference>
<dbReference type="SUPFAM" id="SSF53187">
    <property type="entry name" value="Zn-dependent exopeptidases"/>
    <property type="match status" value="1"/>
</dbReference>
<accession>A0ABT8C5Z7</accession>